<evidence type="ECO:0000313" key="2">
    <source>
        <dbReference type="EMBL" id="CAB4191259.1"/>
    </source>
</evidence>
<evidence type="ECO:0000313" key="1">
    <source>
        <dbReference type="EMBL" id="CAB4146299.1"/>
    </source>
</evidence>
<dbReference type="EMBL" id="LR796462">
    <property type="protein sequence ID" value="CAB4146299.1"/>
    <property type="molecule type" value="Genomic_DNA"/>
</dbReference>
<dbReference type="EMBL" id="LR797255">
    <property type="protein sequence ID" value="CAB4197359.1"/>
    <property type="molecule type" value="Genomic_DNA"/>
</dbReference>
<reference evidence="2" key="1">
    <citation type="submission" date="2020-05" db="EMBL/GenBank/DDBJ databases">
        <authorList>
            <person name="Chiriac C."/>
            <person name="Salcher M."/>
            <person name="Ghai R."/>
            <person name="Kavagutti S V."/>
        </authorList>
    </citation>
    <scope>NUCLEOTIDE SEQUENCE</scope>
</reference>
<dbReference type="EMBL" id="LR797173">
    <property type="protein sequence ID" value="CAB4191259.1"/>
    <property type="molecule type" value="Genomic_DNA"/>
</dbReference>
<evidence type="ECO:0000313" key="4">
    <source>
        <dbReference type="EMBL" id="CAB4217324.1"/>
    </source>
</evidence>
<accession>A0A6J5R2Z4</accession>
<name>A0A6J5R2Z4_9CAUD</name>
<gene>
    <name evidence="2" type="ORF">UFOVP1225_20</name>
    <name evidence="3" type="ORF">UFOVP1319_10</name>
    <name evidence="4" type="ORF">UFOVP1591_20</name>
    <name evidence="1" type="ORF">UFOVP478_45</name>
</gene>
<proteinExistence type="predicted"/>
<evidence type="ECO:0000313" key="3">
    <source>
        <dbReference type="EMBL" id="CAB4197359.1"/>
    </source>
</evidence>
<dbReference type="EMBL" id="LR797445">
    <property type="protein sequence ID" value="CAB4217324.1"/>
    <property type="molecule type" value="Genomic_DNA"/>
</dbReference>
<organism evidence="2">
    <name type="scientific">uncultured Caudovirales phage</name>
    <dbReference type="NCBI Taxonomy" id="2100421"/>
    <lineage>
        <taxon>Viruses</taxon>
        <taxon>Duplodnaviria</taxon>
        <taxon>Heunggongvirae</taxon>
        <taxon>Uroviricota</taxon>
        <taxon>Caudoviricetes</taxon>
        <taxon>Peduoviridae</taxon>
        <taxon>Maltschvirus</taxon>
        <taxon>Maltschvirus maltsch</taxon>
    </lineage>
</organism>
<protein>
    <submittedName>
        <fullName evidence="2">Uncharacterized protein</fullName>
    </submittedName>
</protein>
<sequence length="115" mass="12276">MGALTTNKEAVAAGFVFNEIYYNNDTGRRLKCMDVTIPATYGGLSNTIAAGCFGMTAITEAVNARISASSAVFIASPSFDQSKLYFYDLNQGTDANRNLPTDTTAATRVTVRGKE</sequence>